<comment type="caution">
    <text evidence="1">The sequence shown here is derived from an EMBL/GenBank/DDBJ whole genome shotgun (WGS) entry which is preliminary data.</text>
</comment>
<reference evidence="1 2" key="1">
    <citation type="journal article" date="2020" name="Cell">
        <title>Large-Scale Comparative Analyses of Tick Genomes Elucidate Their Genetic Diversity and Vector Capacities.</title>
        <authorList>
            <consortium name="Tick Genome and Microbiome Consortium (TIGMIC)"/>
            <person name="Jia N."/>
            <person name="Wang J."/>
            <person name="Shi W."/>
            <person name="Du L."/>
            <person name="Sun Y."/>
            <person name="Zhan W."/>
            <person name="Jiang J.F."/>
            <person name="Wang Q."/>
            <person name="Zhang B."/>
            <person name="Ji P."/>
            <person name="Bell-Sakyi L."/>
            <person name="Cui X.M."/>
            <person name="Yuan T.T."/>
            <person name="Jiang B.G."/>
            <person name="Yang W.F."/>
            <person name="Lam T.T."/>
            <person name="Chang Q.C."/>
            <person name="Ding S.J."/>
            <person name="Wang X.J."/>
            <person name="Zhu J.G."/>
            <person name="Ruan X.D."/>
            <person name="Zhao L."/>
            <person name="Wei J.T."/>
            <person name="Ye R.Z."/>
            <person name="Que T.C."/>
            <person name="Du C.H."/>
            <person name="Zhou Y.H."/>
            <person name="Cheng J.X."/>
            <person name="Dai P.F."/>
            <person name="Guo W.B."/>
            <person name="Han X.H."/>
            <person name="Huang E.J."/>
            <person name="Li L.F."/>
            <person name="Wei W."/>
            <person name="Gao Y.C."/>
            <person name="Liu J.Z."/>
            <person name="Shao H.Z."/>
            <person name="Wang X."/>
            <person name="Wang C.C."/>
            <person name="Yang T.C."/>
            <person name="Huo Q.B."/>
            <person name="Li W."/>
            <person name="Chen H.Y."/>
            <person name="Chen S.E."/>
            <person name="Zhou L.G."/>
            <person name="Ni X.B."/>
            <person name="Tian J.H."/>
            <person name="Sheng Y."/>
            <person name="Liu T."/>
            <person name="Pan Y.S."/>
            <person name="Xia L.Y."/>
            <person name="Li J."/>
            <person name="Zhao F."/>
            <person name="Cao W.C."/>
        </authorList>
    </citation>
    <scope>NUCLEOTIDE SEQUENCE [LARGE SCALE GENOMIC DNA]</scope>
    <source>
        <strain evidence="1">HaeL-2018</strain>
    </source>
</reference>
<accession>A0A9J6GAW1</accession>
<dbReference type="VEuPathDB" id="VectorBase:HLOH_046216"/>
<dbReference type="Proteomes" id="UP000821853">
    <property type="component" value="Chromosome 4"/>
</dbReference>
<organism evidence="1 2">
    <name type="scientific">Haemaphysalis longicornis</name>
    <name type="common">Bush tick</name>
    <dbReference type="NCBI Taxonomy" id="44386"/>
    <lineage>
        <taxon>Eukaryota</taxon>
        <taxon>Metazoa</taxon>
        <taxon>Ecdysozoa</taxon>
        <taxon>Arthropoda</taxon>
        <taxon>Chelicerata</taxon>
        <taxon>Arachnida</taxon>
        <taxon>Acari</taxon>
        <taxon>Parasitiformes</taxon>
        <taxon>Ixodida</taxon>
        <taxon>Ixodoidea</taxon>
        <taxon>Ixodidae</taxon>
        <taxon>Haemaphysalinae</taxon>
        <taxon>Haemaphysalis</taxon>
    </lineage>
</organism>
<dbReference type="AlphaFoldDB" id="A0A9J6GAW1"/>
<evidence type="ECO:0000313" key="2">
    <source>
        <dbReference type="Proteomes" id="UP000821853"/>
    </source>
</evidence>
<gene>
    <name evidence="1" type="ORF">HPB48_001586</name>
</gene>
<protein>
    <submittedName>
        <fullName evidence="1">Uncharacterized protein</fullName>
    </submittedName>
</protein>
<sequence>MSPHILPEEASLKNIDSRLLHMWEAKDSIQKRLCTQRHNHSVRSSLARLNKEIENHAAYITNQQWNTLCDRMEVQMRTPKTWHTIRSLLNPEGRRVSQRNNLLNILHEHQEYQAALLQKLPDLYIQTAPSEPAWPYTGKPKLALDRPITKEVY</sequence>
<dbReference type="OMA" id="HAAYITN"/>
<evidence type="ECO:0000313" key="1">
    <source>
        <dbReference type="EMBL" id="KAH9372323.1"/>
    </source>
</evidence>
<dbReference type="OrthoDB" id="6515678at2759"/>
<name>A0A9J6GAW1_HAELO</name>
<keyword evidence="2" id="KW-1185">Reference proteome</keyword>
<dbReference type="EMBL" id="JABSTR010000006">
    <property type="protein sequence ID" value="KAH9372323.1"/>
    <property type="molecule type" value="Genomic_DNA"/>
</dbReference>
<proteinExistence type="predicted"/>